<dbReference type="PANTHER" id="PTHR14795:SF0">
    <property type="entry name" value="TRANSMEMBRANE PROTEIN 62"/>
    <property type="match status" value="1"/>
</dbReference>
<evidence type="ECO:0000259" key="4">
    <source>
        <dbReference type="Pfam" id="PF00149"/>
    </source>
</evidence>
<feature type="domain" description="TMEM62 Ig-like" evidence="5">
    <location>
        <begin position="347"/>
        <end position="477"/>
    </location>
</feature>
<feature type="transmembrane region" description="Helical" evidence="2">
    <location>
        <begin position="502"/>
        <end position="522"/>
    </location>
</feature>
<keyword evidence="2 6" id="KW-0812">Transmembrane</keyword>
<proteinExistence type="predicted"/>
<evidence type="ECO:0000256" key="1">
    <source>
        <dbReference type="SAM" id="MobiDB-lite"/>
    </source>
</evidence>
<evidence type="ECO:0000313" key="7">
    <source>
        <dbReference type="Proteomes" id="UP001212841"/>
    </source>
</evidence>
<name>A0AAD5SD43_9FUNG</name>
<dbReference type="PANTHER" id="PTHR14795">
    <property type="entry name" value="HELICASE RELATED"/>
    <property type="match status" value="1"/>
</dbReference>
<dbReference type="Proteomes" id="UP001212841">
    <property type="component" value="Unassembled WGS sequence"/>
</dbReference>
<comment type="caution">
    <text evidence="6">The sequence shown here is derived from an EMBL/GenBank/DDBJ whole genome shotgun (WGS) entry which is preliminary data.</text>
</comment>
<dbReference type="InterPro" id="IPR029052">
    <property type="entry name" value="Metallo-depent_PP-like"/>
</dbReference>
<dbReference type="AlphaFoldDB" id="A0AAD5SD43"/>
<protein>
    <submittedName>
        <fullName evidence="6">Transmembrane protein 62</fullName>
    </submittedName>
</protein>
<dbReference type="Gene3D" id="3.60.21.10">
    <property type="match status" value="1"/>
</dbReference>
<accession>A0AAD5SD43</accession>
<feature type="signal peptide" evidence="3">
    <location>
        <begin position="1"/>
        <end position="28"/>
    </location>
</feature>
<feature type="region of interest" description="Disordered" evidence="1">
    <location>
        <begin position="34"/>
        <end position="53"/>
    </location>
</feature>
<evidence type="ECO:0000259" key="5">
    <source>
        <dbReference type="Pfam" id="PF24384"/>
    </source>
</evidence>
<sequence>MPPRAFVLVPLTLLVWFFALRLHSASLAKLNEVKTRPHRTSDPSPAIRQSDAISDGPDKVLTFVQISDLHISKFQKVGGLAHFTEFLESELPLIAPELVVATGDLTDAKDRKKLTSQQYLDEWFAYHSVLQTSGVLERKAGKFWWDQRGNHDCFNLPAFEAAKNPFSHMSAVKAEGYAHHLHKSFGTYSFIALDACPHYGVSRPFNFFGYVETSDMDFLASELAKSASHNHTFVMSHYPTATMMFGKTSDGRTFWELSKDISVWLCGHLHRLFAGLGKTMYAYQGTFLELEVADLKVHAVYRIVAIDHDVVSFIDLPLGASNLPMHVEHDIEANPHVAVSPKPRISNRQPIVMITNPKDGRYAIPLHEPANSVQRSEYIRVLVWTAHTIKSVVHVTVDGRTHEIEAEYRGKGRPWRELGVEGARKEVGEEEYVPLWVIKWHPSRYDDGENHEMTVMVFDEDGRNGTSQVVRFRVDGERILDMQSGVGGAIIAVPFGVLFKDLFIVLYFLVTFGFLLFPKLFVARLKETNRYAHWRAEMATSLVVADVASRTSTPAKVVLTKLGLRKRRFSDLVPHRPWY</sequence>
<evidence type="ECO:0000256" key="3">
    <source>
        <dbReference type="SAM" id="SignalP"/>
    </source>
</evidence>
<dbReference type="Pfam" id="PF24384">
    <property type="entry name" value="Ig_TMM62"/>
    <property type="match status" value="1"/>
</dbReference>
<keyword evidence="3" id="KW-0732">Signal</keyword>
<evidence type="ECO:0000256" key="2">
    <source>
        <dbReference type="SAM" id="Phobius"/>
    </source>
</evidence>
<feature type="non-terminal residue" evidence="6">
    <location>
        <position position="1"/>
    </location>
</feature>
<reference evidence="6" key="1">
    <citation type="submission" date="2020-05" db="EMBL/GenBank/DDBJ databases">
        <title>Phylogenomic resolution of chytrid fungi.</title>
        <authorList>
            <person name="Stajich J.E."/>
            <person name="Amses K."/>
            <person name="Simmons R."/>
            <person name="Seto K."/>
            <person name="Myers J."/>
            <person name="Bonds A."/>
            <person name="Quandt C.A."/>
            <person name="Barry K."/>
            <person name="Liu P."/>
            <person name="Grigoriev I."/>
            <person name="Longcore J.E."/>
            <person name="James T.Y."/>
        </authorList>
    </citation>
    <scope>NUCLEOTIDE SEQUENCE</scope>
    <source>
        <strain evidence="6">JEL0318</strain>
    </source>
</reference>
<gene>
    <name evidence="6" type="primary">TMEM62</name>
    <name evidence="6" type="ORF">HK097_007816</name>
</gene>
<dbReference type="InterPro" id="IPR004843">
    <property type="entry name" value="Calcineurin-like_PHP"/>
</dbReference>
<keyword evidence="2" id="KW-1133">Transmembrane helix</keyword>
<keyword evidence="7" id="KW-1185">Reference proteome</keyword>
<dbReference type="Pfam" id="PF00149">
    <property type="entry name" value="Metallophos"/>
    <property type="match status" value="1"/>
</dbReference>
<keyword evidence="2" id="KW-0472">Membrane</keyword>
<dbReference type="InterPro" id="IPR056229">
    <property type="entry name" value="Ig_TMM62"/>
</dbReference>
<dbReference type="GO" id="GO:0016787">
    <property type="term" value="F:hydrolase activity"/>
    <property type="evidence" value="ECO:0007669"/>
    <property type="project" value="InterPro"/>
</dbReference>
<feature type="domain" description="Calcineurin-like phosphoesterase" evidence="4">
    <location>
        <begin position="62"/>
        <end position="271"/>
    </location>
</feature>
<feature type="chain" id="PRO_5041928469" evidence="3">
    <location>
        <begin position="29"/>
        <end position="579"/>
    </location>
</feature>
<organism evidence="6 7">
    <name type="scientific">Rhizophlyctis rosea</name>
    <dbReference type="NCBI Taxonomy" id="64517"/>
    <lineage>
        <taxon>Eukaryota</taxon>
        <taxon>Fungi</taxon>
        <taxon>Fungi incertae sedis</taxon>
        <taxon>Chytridiomycota</taxon>
        <taxon>Chytridiomycota incertae sedis</taxon>
        <taxon>Chytridiomycetes</taxon>
        <taxon>Rhizophlyctidales</taxon>
        <taxon>Rhizophlyctidaceae</taxon>
        <taxon>Rhizophlyctis</taxon>
    </lineage>
</organism>
<dbReference type="SUPFAM" id="SSF56300">
    <property type="entry name" value="Metallo-dependent phosphatases"/>
    <property type="match status" value="1"/>
</dbReference>
<evidence type="ECO:0000313" key="6">
    <source>
        <dbReference type="EMBL" id="KAJ3051213.1"/>
    </source>
</evidence>
<dbReference type="EMBL" id="JADGJD010000421">
    <property type="protein sequence ID" value="KAJ3051213.1"/>
    <property type="molecule type" value="Genomic_DNA"/>
</dbReference>